<feature type="transmembrane region" description="Helical" evidence="8">
    <location>
        <begin position="421"/>
        <end position="437"/>
    </location>
</feature>
<evidence type="ECO:0000256" key="8">
    <source>
        <dbReference type="SAM" id="Phobius"/>
    </source>
</evidence>
<comment type="subcellular location">
    <subcellularLocation>
        <location evidence="1">Cell membrane</location>
        <topology evidence="1">Multi-pass membrane protein</topology>
    </subcellularLocation>
</comment>
<dbReference type="InterPro" id="IPR036259">
    <property type="entry name" value="MFS_trans_sf"/>
</dbReference>
<dbReference type="RefSeq" id="WP_211428294.1">
    <property type="nucleotide sequence ID" value="NZ_CP072648.1"/>
</dbReference>
<keyword evidence="3" id="KW-1003">Cell membrane</keyword>
<feature type="transmembrane region" description="Helical" evidence="8">
    <location>
        <begin position="389"/>
        <end position="415"/>
    </location>
</feature>
<dbReference type="PANTHER" id="PTHR23513:SF11">
    <property type="entry name" value="STAPHYLOFERRIN A TRANSPORTER"/>
    <property type="match status" value="1"/>
</dbReference>
<name>A0ABX8B6W0_9BACT</name>
<keyword evidence="11" id="KW-1185">Reference proteome</keyword>
<dbReference type="PANTHER" id="PTHR23513">
    <property type="entry name" value="INTEGRAL MEMBRANE EFFLUX PROTEIN-RELATED"/>
    <property type="match status" value="1"/>
</dbReference>
<keyword evidence="4 8" id="KW-0812">Transmembrane</keyword>
<dbReference type="Gene3D" id="1.20.1250.20">
    <property type="entry name" value="MFS general substrate transporter like domains"/>
    <property type="match status" value="1"/>
</dbReference>
<evidence type="ECO:0000256" key="2">
    <source>
        <dbReference type="ARBA" id="ARBA00022448"/>
    </source>
</evidence>
<keyword evidence="6 8" id="KW-0472">Membrane</keyword>
<evidence type="ECO:0000259" key="9">
    <source>
        <dbReference type="PROSITE" id="PS50850"/>
    </source>
</evidence>
<evidence type="ECO:0000256" key="7">
    <source>
        <dbReference type="SAM" id="MobiDB-lite"/>
    </source>
</evidence>
<feature type="transmembrane region" description="Helical" evidence="8">
    <location>
        <begin position="86"/>
        <end position="106"/>
    </location>
</feature>
<feature type="transmembrane region" description="Helical" evidence="8">
    <location>
        <begin position="268"/>
        <end position="289"/>
    </location>
</feature>
<feature type="transmembrane region" description="Helical" evidence="8">
    <location>
        <begin position="147"/>
        <end position="172"/>
    </location>
</feature>
<feature type="region of interest" description="Disordered" evidence="7">
    <location>
        <begin position="1"/>
        <end position="33"/>
    </location>
</feature>
<evidence type="ECO:0000313" key="11">
    <source>
        <dbReference type="Proteomes" id="UP000676506"/>
    </source>
</evidence>
<evidence type="ECO:0000256" key="4">
    <source>
        <dbReference type="ARBA" id="ARBA00022692"/>
    </source>
</evidence>
<keyword evidence="2" id="KW-0813">Transport</keyword>
<feature type="transmembrane region" description="Helical" evidence="8">
    <location>
        <begin position="357"/>
        <end position="377"/>
    </location>
</feature>
<dbReference type="PROSITE" id="PS50850">
    <property type="entry name" value="MFS"/>
    <property type="match status" value="1"/>
</dbReference>
<feature type="transmembrane region" description="Helical" evidence="8">
    <location>
        <begin position="329"/>
        <end position="351"/>
    </location>
</feature>
<organism evidence="10 11">
    <name type="scientific">Chloracidobacterium validum</name>
    <dbReference type="NCBI Taxonomy" id="2821543"/>
    <lineage>
        <taxon>Bacteria</taxon>
        <taxon>Pseudomonadati</taxon>
        <taxon>Acidobacteriota</taxon>
        <taxon>Terriglobia</taxon>
        <taxon>Terriglobales</taxon>
        <taxon>Acidobacteriaceae</taxon>
        <taxon>Chloracidobacterium</taxon>
    </lineage>
</organism>
<protein>
    <submittedName>
        <fullName evidence="10">MFS transporter</fullName>
    </submittedName>
</protein>
<evidence type="ECO:0000256" key="5">
    <source>
        <dbReference type="ARBA" id="ARBA00022989"/>
    </source>
</evidence>
<dbReference type="EMBL" id="CP072648">
    <property type="protein sequence ID" value="QUW02404.1"/>
    <property type="molecule type" value="Genomic_DNA"/>
</dbReference>
<feature type="domain" description="Major facilitator superfamily (MFS) profile" evidence="9">
    <location>
        <begin position="52"/>
        <end position="451"/>
    </location>
</feature>
<dbReference type="InterPro" id="IPR010290">
    <property type="entry name" value="TM_effector"/>
</dbReference>
<dbReference type="CDD" id="cd06173">
    <property type="entry name" value="MFS_MefA_like"/>
    <property type="match status" value="1"/>
</dbReference>
<proteinExistence type="predicted"/>
<evidence type="ECO:0000313" key="10">
    <source>
        <dbReference type="EMBL" id="QUW02404.1"/>
    </source>
</evidence>
<reference evidence="10 11" key="1">
    <citation type="submission" date="2021-03" db="EMBL/GenBank/DDBJ databases">
        <title>Genomic and phenotypic characterization of Chloracidobacterium isolates provides evidence for multiple species.</title>
        <authorList>
            <person name="Saini M.K."/>
            <person name="Costas A.M.G."/>
            <person name="Tank M."/>
            <person name="Bryant D.A."/>
        </authorList>
    </citation>
    <scope>NUCLEOTIDE SEQUENCE [LARGE SCALE GENOMIC DNA]</scope>
    <source>
        <strain evidence="10 11">BV2-C</strain>
    </source>
</reference>
<dbReference type="Pfam" id="PF05977">
    <property type="entry name" value="MFS_3"/>
    <property type="match status" value="1"/>
</dbReference>
<evidence type="ECO:0000256" key="6">
    <source>
        <dbReference type="ARBA" id="ARBA00023136"/>
    </source>
</evidence>
<evidence type="ECO:0000256" key="3">
    <source>
        <dbReference type="ARBA" id="ARBA00022475"/>
    </source>
</evidence>
<feature type="compositionally biased region" description="Low complexity" evidence="7">
    <location>
        <begin position="20"/>
        <end position="33"/>
    </location>
</feature>
<sequence length="451" mass="47448">MPSFPPTSPPIAKPTLTQFSPEAESSPAADASAPENIPTWLPTALHAFAFRDYRRQWAGAFASSIGSWMQQVAQAWLILELTSSPFYLGLDAFLAMAPMLGLSLVGGAIADRVDRRKLLLASQAVQLTSALTLTLLVGTQALPGMRLVYAILGLSLLTGMAQAMSGPAYMALLPNLVPKSFVGQAVAGNAIQFNLARVIGPMLAGLVMAYSGATACFALNALSFLAVMAALATIQPPQQISSGPSLSWRQEILTGLRYVFGDPARRQLCLLAALTTGLGIAVPTLLPQYTKITWQGDEVLFSRLAACSGLGAVGGAMLVATLAKQTHSLLFIAAAQVALGLCMALLALTGWFWLACLWLFLGGALLVAAYALVTTCFQQMITDDMRGRAVSLYMVCFRGGMAIGGLLAGALAHWWNVPGTFGLAGFGLTAVGLWAALEQRLAPPSDVNLQT</sequence>
<dbReference type="InterPro" id="IPR020846">
    <property type="entry name" value="MFS_dom"/>
</dbReference>
<dbReference type="SUPFAM" id="SSF103473">
    <property type="entry name" value="MFS general substrate transporter"/>
    <property type="match status" value="1"/>
</dbReference>
<evidence type="ECO:0000256" key="1">
    <source>
        <dbReference type="ARBA" id="ARBA00004651"/>
    </source>
</evidence>
<feature type="compositionally biased region" description="Pro residues" evidence="7">
    <location>
        <begin position="1"/>
        <end position="12"/>
    </location>
</feature>
<keyword evidence="5 8" id="KW-1133">Transmembrane helix</keyword>
<accession>A0ABX8B6W0</accession>
<dbReference type="Proteomes" id="UP000676506">
    <property type="component" value="Chromosome 1"/>
</dbReference>
<feature type="transmembrane region" description="Helical" evidence="8">
    <location>
        <begin position="301"/>
        <end position="322"/>
    </location>
</feature>
<gene>
    <name evidence="10" type="ORF">J8C06_08570</name>
</gene>